<feature type="transmembrane region" description="Helical" evidence="6">
    <location>
        <begin position="191"/>
        <end position="211"/>
    </location>
</feature>
<dbReference type="Pfam" id="PF02653">
    <property type="entry name" value="BPD_transp_2"/>
    <property type="match status" value="1"/>
</dbReference>
<reference evidence="7" key="1">
    <citation type="journal article" date="2020" name="mSystems">
        <title>Genome- and Community-Level Interaction Insights into Carbon Utilization and Element Cycling Functions of Hydrothermarchaeota in Hydrothermal Sediment.</title>
        <authorList>
            <person name="Zhou Z."/>
            <person name="Liu Y."/>
            <person name="Xu W."/>
            <person name="Pan J."/>
            <person name="Luo Z.H."/>
            <person name="Li M."/>
        </authorList>
    </citation>
    <scope>NUCLEOTIDE SEQUENCE [LARGE SCALE GENOMIC DNA]</scope>
    <source>
        <strain evidence="7">SpSt-503</strain>
    </source>
</reference>
<dbReference type="PANTHER" id="PTHR32196:SF72">
    <property type="entry name" value="RIBOSE IMPORT PERMEASE PROTEIN RBSC"/>
    <property type="match status" value="1"/>
</dbReference>
<evidence type="ECO:0000256" key="6">
    <source>
        <dbReference type="SAM" id="Phobius"/>
    </source>
</evidence>
<dbReference type="EMBL" id="DSVL01000227">
    <property type="protein sequence ID" value="HFH29319.1"/>
    <property type="molecule type" value="Genomic_DNA"/>
</dbReference>
<accession>A0A7C3HX70</accession>
<feature type="transmembrane region" description="Helical" evidence="6">
    <location>
        <begin position="321"/>
        <end position="342"/>
    </location>
</feature>
<feature type="transmembrane region" description="Helical" evidence="6">
    <location>
        <begin position="242"/>
        <end position="264"/>
    </location>
</feature>
<dbReference type="PANTHER" id="PTHR32196">
    <property type="entry name" value="ABC TRANSPORTER PERMEASE PROTEIN YPHD-RELATED-RELATED"/>
    <property type="match status" value="1"/>
</dbReference>
<evidence type="ECO:0000256" key="2">
    <source>
        <dbReference type="ARBA" id="ARBA00022475"/>
    </source>
</evidence>
<keyword evidence="5 6" id="KW-0472">Membrane</keyword>
<sequence>MKTSKFANRLGNQWVLIFIFIELFFFSVTSRGFFSIDAMQMILFYGTEVFLLGIAELFVIITGGIDLSVGFVMGFSTVIASKLMVALGNAGLPPWESVVVSSVITIGIGLLPGLVNGALVAYLRVPPFIATFSMLGITRGISELLLAGLPAKNLPALAGDLGNGYLLYITKGPVISFITRPQVARGQPVQALIPLIVVISFVFILIFAFILRRTRFGQHIYAIGGNIDAAIRAGINVKRKLIQVYMISSLFATLAGLAYTFKYITGKADAGSGMLLSAIAAVVIGGASMNGGSGTVGRTILGCLVIAILETGLRIMNLQTFTTYVVVGLILILAVIVDQSLLSKNHSEG</sequence>
<feature type="transmembrane region" description="Helical" evidence="6">
    <location>
        <begin position="270"/>
        <end position="289"/>
    </location>
</feature>
<dbReference type="GO" id="GO:0005886">
    <property type="term" value="C:plasma membrane"/>
    <property type="evidence" value="ECO:0007669"/>
    <property type="project" value="UniProtKB-SubCell"/>
</dbReference>
<name>A0A7C3HX70_9SPIR</name>
<dbReference type="AlphaFoldDB" id="A0A7C3HX70"/>
<feature type="transmembrane region" description="Helical" evidence="6">
    <location>
        <begin position="42"/>
        <end position="61"/>
    </location>
</feature>
<keyword evidence="2" id="KW-1003">Cell membrane</keyword>
<comment type="caution">
    <text evidence="7">The sequence shown here is derived from an EMBL/GenBank/DDBJ whole genome shotgun (WGS) entry which is preliminary data.</text>
</comment>
<evidence type="ECO:0000256" key="3">
    <source>
        <dbReference type="ARBA" id="ARBA00022692"/>
    </source>
</evidence>
<protein>
    <submittedName>
        <fullName evidence="7">ABC transporter permease</fullName>
    </submittedName>
</protein>
<comment type="subcellular location">
    <subcellularLocation>
        <location evidence="1">Cell membrane</location>
        <topology evidence="1">Multi-pass membrane protein</topology>
    </subcellularLocation>
</comment>
<evidence type="ECO:0000256" key="4">
    <source>
        <dbReference type="ARBA" id="ARBA00022989"/>
    </source>
</evidence>
<feature type="transmembrane region" description="Helical" evidence="6">
    <location>
        <begin position="67"/>
        <end position="87"/>
    </location>
</feature>
<keyword evidence="4 6" id="KW-1133">Transmembrane helix</keyword>
<feature type="transmembrane region" description="Helical" evidence="6">
    <location>
        <begin position="12"/>
        <end position="30"/>
    </location>
</feature>
<evidence type="ECO:0000256" key="1">
    <source>
        <dbReference type="ARBA" id="ARBA00004651"/>
    </source>
</evidence>
<proteinExistence type="predicted"/>
<organism evidence="7">
    <name type="scientific">Gracilinema caldarium</name>
    <dbReference type="NCBI Taxonomy" id="215591"/>
    <lineage>
        <taxon>Bacteria</taxon>
        <taxon>Pseudomonadati</taxon>
        <taxon>Spirochaetota</taxon>
        <taxon>Spirochaetia</taxon>
        <taxon>Spirochaetales</taxon>
        <taxon>Breznakiellaceae</taxon>
        <taxon>Gracilinema</taxon>
    </lineage>
</organism>
<gene>
    <name evidence="7" type="ORF">ENS59_07380</name>
</gene>
<keyword evidence="3 6" id="KW-0812">Transmembrane</keyword>
<evidence type="ECO:0000313" key="7">
    <source>
        <dbReference type="EMBL" id="HFH29319.1"/>
    </source>
</evidence>
<dbReference type="CDD" id="cd06579">
    <property type="entry name" value="TM_PBP1_transp_AraH_like"/>
    <property type="match status" value="1"/>
</dbReference>
<feature type="transmembrane region" description="Helical" evidence="6">
    <location>
        <begin position="99"/>
        <end position="122"/>
    </location>
</feature>
<dbReference type="GO" id="GO:0022857">
    <property type="term" value="F:transmembrane transporter activity"/>
    <property type="evidence" value="ECO:0007669"/>
    <property type="project" value="InterPro"/>
</dbReference>
<evidence type="ECO:0000256" key="5">
    <source>
        <dbReference type="ARBA" id="ARBA00023136"/>
    </source>
</evidence>
<dbReference type="InterPro" id="IPR001851">
    <property type="entry name" value="ABC_transp_permease"/>
</dbReference>